<name>A0A4Q2CZC8_9AGAR</name>
<feature type="compositionally biased region" description="Low complexity" evidence="1">
    <location>
        <begin position="279"/>
        <end position="312"/>
    </location>
</feature>
<feature type="compositionally biased region" description="Low complexity" evidence="1">
    <location>
        <begin position="133"/>
        <end position="143"/>
    </location>
</feature>
<protein>
    <submittedName>
        <fullName evidence="2">Uncharacterized protein</fullName>
    </submittedName>
</protein>
<reference evidence="2 3" key="1">
    <citation type="submission" date="2019-01" db="EMBL/GenBank/DDBJ databases">
        <title>Draft genome sequence of Psathyrella aberdarensis IHI B618.</title>
        <authorList>
            <person name="Buettner E."/>
            <person name="Kellner H."/>
        </authorList>
    </citation>
    <scope>NUCLEOTIDE SEQUENCE [LARGE SCALE GENOMIC DNA]</scope>
    <source>
        <strain evidence="2 3">IHI B618</strain>
    </source>
</reference>
<dbReference type="AlphaFoldDB" id="A0A4Q2CZC8"/>
<dbReference type="Proteomes" id="UP000290288">
    <property type="component" value="Unassembled WGS sequence"/>
</dbReference>
<evidence type="ECO:0000256" key="1">
    <source>
        <dbReference type="SAM" id="MobiDB-lite"/>
    </source>
</evidence>
<dbReference type="EMBL" id="SDEE01001833">
    <property type="protein sequence ID" value="RXW11516.1"/>
    <property type="molecule type" value="Genomic_DNA"/>
</dbReference>
<proteinExistence type="predicted"/>
<organism evidence="2 3">
    <name type="scientific">Candolleomyces aberdarensis</name>
    <dbReference type="NCBI Taxonomy" id="2316362"/>
    <lineage>
        <taxon>Eukaryota</taxon>
        <taxon>Fungi</taxon>
        <taxon>Dikarya</taxon>
        <taxon>Basidiomycota</taxon>
        <taxon>Agaricomycotina</taxon>
        <taxon>Agaricomycetes</taxon>
        <taxon>Agaricomycetidae</taxon>
        <taxon>Agaricales</taxon>
        <taxon>Agaricineae</taxon>
        <taxon>Psathyrellaceae</taxon>
        <taxon>Candolleomyces</taxon>
    </lineage>
</organism>
<feature type="compositionally biased region" description="Acidic residues" evidence="1">
    <location>
        <begin position="346"/>
        <end position="357"/>
    </location>
</feature>
<feature type="region of interest" description="Disordered" evidence="1">
    <location>
        <begin position="874"/>
        <end position="900"/>
    </location>
</feature>
<feature type="region of interest" description="Disordered" evidence="1">
    <location>
        <begin position="224"/>
        <end position="385"/>
    </location>
</feature>
<feature type="region of interest" description="Disordered" evidence="1">
    <location>
        <begin position="1"/>
        <end position="45"/>
    </location>
</feature>
<keyword evidence="3" id="KW-1185">Reference proteome</keyword>
<gene>
    <name evidence="2" type="ORF">EST38_g14339</name>
</gene>
<feature type="compositionally biased region" description="Basic and acidic residues" evidence="1">
    <location>
        <begin position="224"/>
        <end position="236"/>
    </location>
</feature>
<sequence length="1001" mass="109687">MVDTPSVPPSQRDSLDDHIPIGRVTRHSIDRRGSGDPEGYRPTHPKITRTLSLIFAELGENFETGDNTVDGVKNIIVVFNERSLNQMSLVPAPTPCTKRPVPARPRLKPKPARFPGPRDATLDDTGHPSHVYALSFPSPSAEASSEEEDSQLLLSEKDVVDLIEPMPNVYGPEDDLEPAFFPATYSSVQGQWSPASPRQSGSYHLDQTVLGSSRIPNWQTRADKVEHEQHHVRLDEQLSNPDRALRTSKQDCSIPIRGQARPNLSRGLSYMNASEDPLAQQTPFATSTPPSTPQATGPTSNPSSSSFSSGLSYATQPPPGTSQATVPLPEVADRIGSPQSSGSTYGDDEDEEDEADEEHSSPCRVAPRLRSKPSLSQVRPPNLIDNVRCRSPEPIEEVEVSISQIYERTHGRAEYVLAWRDGVEMSDDGEESVHHSVKEEEVENGDMEDNAGFNGYWEDNGTLDEFRDACHDGRPNKEGSAFLESYQFPCGEDAQWGRIWASLHHNTPFNMDVPLPESGSPSLASSTRSLSPLALNEDGFFATSPLQLPPPGDYHNMNDGGAVVASITYNPWVAHPAHSILSPLAPNLAAPFSMSLRELFDYQSPVGINAALPAETLAPIYTVGTNPLLSVPCLRRFRQTTLDEALHEFTSLSKMMNRSKIRTIFADRRRWPRVPPPGMHRWDGVGEFPAIRDASAWPPRLQHTAFQSIFTPSGLLHSPRHVQGLPWLLQPDSPRFRFDPFAEEDNDPICPNSSRTLDLLDCDGADFDELDNEIQLVRLHNQSLIADSPVFWYHFRSAPSVGLDSAGPALGDDGPMDAGARYADQSEFATVLGSWRTFTRRGDSRDDASARAPGSPLYFARSLNDVRDQVQSAFRDDSSYGSTDLEDGDDVHRPSAAIDDEDRDGIIADFMVYTDHEGGITDDEIDEPDAVNDDEAVVVNGDDSGANERLGSTDVGDGMGDGNQTDGARRPVVAAHLGLGLVARFSSQSQAFQVFPLQASV</sequence>
<feature type="compositionally biased region" description="Basic and acidic residues" evidence="1">
    <location>
        <begin position="27"/>
        <end position="41"/>
    </location>
</feature>
<feature type="region of interest" description="Disordered" evidence="1">
    <location>
        <begin position="939"/>
        <end position="958"/>
    </location>
</feature>
<evidence type="ECO:0000313" key="3">
    <source>
        <dbReference type="Proteomes" id="UP000290288"/>
    </source>
</evidence>
<evidence type="ECO:0000313" key="2">
    <source>
        <dbReference type="EMBL" id="RXW11516.1"/>
    </source>
</evidence>
<feature type="region of interest" description="Disordered" evidence="1">
    <location>
        <begin position="90"/>
        <end position="151"/>
    </location>
</feature>
<comment type="caution">
    <text evidence="2">The sequence shown here is derived from an EMBL/GenBank/DDBJ whole genome shotgun (WGS) entry which is preliminary data.</text>
</comment>
<accession>A0A4Q2CZC8</accession>